<dbReference type="Gene3D" id="3.30.565.10">
    <property type="entry name" value="Histidine kinase-like ATPase, C-terminal domain"/>
    <property type="match status" value="1"/>
</dbReference>
<evidence type="ECO:0000256" key="11">
    <source>
        <dbReference type="ARBA" id="ARBA00022989"/>
    </source>
</evidence>
<dbReference type="Pfam" id="PF12860">
    <property type="entry name" value="PAS_7"/>
    <property type="match status" value="1"/>
</dbReference>
<dbReference type="eggNOG" id="COG4191">
    <property type="taxonomic scope" value="Bacteria"/>
</dbReference>
<evidence type="ECO:0000256" key="3">
    <source>
        <dbReference type="ARBA" id="ARBA00012438"/>
    </source>
</evidence>
<dbReference type="CDD" id="cd17546">
    <property type="entry name" value="REC_hyHK_CKI1_RcsC-like"/>
    <property type="match status" value="1"/>
</dbReference>
<dbReference type="InterPro" id="IPR003661">
    <property type="entry name" value="HisK_dim/P_dom"/>
</dbReference>
<dbReference type="Gene3D" id="3.40.50.2300">
    <property type="match status" value="1"/>
</dbReference>
<keyword evidence="4" id="KW-1003">Cell membrane</keyword>
<gene>
    <name evidence="21" type="ordered locus">Daro_0460</name>
</gene>
<evidence type="ECO:0000256" key="13">
    <source>
        <dbReference type="ARBA" id="ARBA00058004"/>
    </source>
</evidence>
<dbReference type="SUPFAM" id="SSF52172">
    <property type="entry name" value="CheY-like"/>
    <property type="match status" value="1"/>
</dbReference>
<keyword evidence="12" id="KW-0902">Two-component regulatory system</keyword>
<dbReference type="GO" id="GO:0005524">
    <property type="term" value="F:ATP binding"/>
    <property type="evidence" value="ECO:0007669"/>
    <property type="project" value="UniProtKB-KW"/>
</dbReference>
<dbReference type="PROSITE" id="PS50109">
    <property type="entry name" value="HIS_KIN"/>
    <property type="match status" value="1"/>
</dbReference>
<dbReference type="GO" id="GO:0005886">
    <property type="term" value="C:plasma membrane"/>
    <property type="evidence" value="ECO:0007669"/>
    <property type="project" value="UniProtKB-SubCell"/>
</dbReference>
<feature type="modified residue" description="4-aspartylphosphate" evidence="17">
    <location>
        <position position="758"/>
    </location>
</feature>
<keyword evidence="18" id="KW-0472">Membrane</keyword>
<dbReference type="SMART" id="SM00388">
    <property type="entry name" value="HisKA"/>
    <property type="match status" value="1"/>
</dbReference>
<dbReference type="InterPro" id="IPR036890">
    <property type="entry name" value="HATPase_C_sf"/>
</dbReference>
<dbReference type="InterPro" id="IPR029151">
    <property type="entry name" value="Sensor-like_sf"/>
</dbReference>
<dbReference type="InterPro" id="IPR001789">
    <property type="entry name" value="Sig_transdc_resp-reg_receiver"/>
</dbReference>
<dbReference type="CDD" id="cd16922">
    <property type="entry name" value="HATPase_EvgS-ArcB-TorS-like"/>
    <property type="match status" value="1"/>
</dbReference>
<dbReference type="GO" id="GO:0000155">
    <property type="term" value="F:phosphorelay sensor kinase activity"/>
    <property type="evidence" value="ECO:0007669"/>
    <property type="project" value="InterPro"/>
</dbReference>
<evidence type="ECO:0000256" key="15">
    <source>
        <dbReference type="ARBA" id="ARBA00068150"/>
    </source>
</evidence>
<accession>Q47IW4</accession>
<evidence type="ECO:0000259" key="19">
    <source>
        <dbReference type="PROSITE" id="PS50109"/>
    </source>
</evidence>
<dbReference type="SUPFAM" id="SSF55785">
    <property type="entry name" value="PYP-like sensor domain (PAS domain)"/>
    <property type="match status" value="1"/>
</dbReference>
<comment type="function">
    <text evidence="13">Member of the two-component regulatory system BvgS/BvgA. Phosphorylates BvgA via a four-step phosphorelay in response to environmental signals.</text>
</comment>
<feature type="domain" description="Histidine kinase" evidence="19">
    <location>
        <begin position="457"/>
        <end position="679"/>
    </location>
</feature>
<dbReference type="FunFam" id="3.30.565.10:FF:000010">
    <property type="entry name" value="Sensor histidine kinase RcsC"/>
    <property type="match status" value="1"/>
</dbReference>
<dbReference type="Gene3D" id="3.30.450.20">
    <property type="entry name" value="PAS domain"/>
    <property type="match status" value="3"/>
</dbReference>
<evidence type="ECO:0000256" key="17">
    <source>
        <dbReference type="PROSITE-ProRule" id="PRU00169"/>
    </source>
</evidence>
<dbReference type="SUPFAM" id="SSF47384">
    <property type="entry name" value="Homodimeric domain of signal transducing histidine kinase"/>
    <property type="match status" value="1"/>
</dbReference>
<dbReference type="eggNOG" id="COG2205">
    <property type="taxonomic scope" value="Bacteria"/>
</dbReference>
<dbReference type="Pfam" id="PF00512">
    <property type="entry name" value="HisKA"/>
    <property type="match status" value="1"/>
</dbReference>
<evidence type="ECO:0000256" key="6">
    <source>
        <dbReference type="ARBA" id="ARBA00022679"/>
    </source>
</evidence>
<keyword evidence="9 21" id="KW-0418">Kinase</keyword>
<evidence type="ECO:0000256" key="4">
    <source>
        <dbReference type="ARBA" id="ARBA00022475"/>
    </source>
</evidence>
<evidence type="ECO:0000256" key="12">
    <source>
        <dbReference type="ARBA" id="ARBA00023012"/>
    </source>
</evidence>
<dbReference type="AlphaFoldDB" id="Q47IW4"/>
<dbReference type="PROSITE" id="PS50110">
    <property type="entry name" value="RESPONSE_REGULATORY"/>
    <property type="match status" value="1"/>
</dbReference>
<dbReference type="SUPFAM" id="SSF55874">
    <property type="entry name" value="ATPase domain of HSP90 chaperone/DNA topoisomerase II/histidine kinase"/>
    <property type="match status" value="1"/>
</dbReference>
<dbReference type="OrthoDB" id="567977at2"/>
<evidence type="ECO:0000313" key="21">
    <source>
        <dbReference type="EMBL" id="AAZ45217.1"/>
    </source>
</evidence>
<comment type="subcellular location">
    <subcellularLocation>
        <location evidence="2">Cell membrane</location>
        <topology evidence="2">Multi-pass membrane protein</topology>
    </subcellularLocation>
</comment>
<reference evidence="21" key="1">
    <citation type="submission" date="2005-08" db="EMBL/GenBank/DDBJ databases">
        <title>Complete sequence of Dechloromonas aromatica RCB.</title>
        <authorList>
            <person name="Salinero K.K."/>
            <person name="Copeland A."/>
            <person name="Lucas S."/>
            <person name="Lapidus A."/>
            <person name="Barry K."/>
            <person name="Detter J.C."/>
            <person name="Glavina T."/>
            <person name="Hammon N."/>
            <person name="Israni S."/>
            <person name="Pitluck S."/>
            <person name="Di Bartolo G."/>
            <person name="Trong S."/>
            <person name="Schmutz J."/>
            <person name="Larimer F."/>
            <person name="Land M."/>
            <person name="Ivanova N."/>
            <person name="Richardson P."/>
        </authorList>
    </citation>
    <scope>NUCLEOTIDE SEQUENCE</scope>
    <source>
        <strain evidence="21">RCB</strain>
    </source>
</reference>
<dbReference type="Pfam" id="PF02518">
    <property type="entry name" value="HATPase_c"/>
    <property type="match status" value="1"/>
</dbReference>
<dbReference type="FunFam" id="1.10.287.130:FF:000002">
    <property type="entry name" value="Two-component osmosensing histidine kinase"/>
    <property type="match status" value="1"/>
</dbReference>
<evidence type="ECO:0000256" key="8">
    <source>
        <dbReference type="ARBA" id="ARBA00022741"/>
    </source>
</evidence>
<comment type="subunit">
    <text evidence="14">At low DSF concentrations, interacts with RpfF.</text>
</comment>
<evidence type="ECO:0000256" key="16">
    <source>
        <dbReference type="ARBA" id="ARBA00070152"/>
    </source>
</evidence>
<proteinExistence type="predicted"/>
<evidence type="ECO:0000256" key="1">
    <source>
        <dbReference type="ARBA" id="ARBA00000085"/>
    </source>
</evidence>
<feature type="transmembrane region" description="Helical" evidence="18">
    <location>
        <begin position="282"/>
        <end position="306"/>
    </location>
</feature>
<dbReference type="CDD" id="cd12915">
    <property type="entry name" value="PDC2_DGC_like"/>
    <property type="match status" value="1"/>
</dbReference>
<keyword evidence="6" id="KW-0808">Transferase</keyword>
<evidence type="ECO:0000256" key="2">
    <source>
        <dbReference type="ARBA" id="ARBA00004651"/>
    </source>
</evidence>
<dbReference type="CDD" id="cd00082">
    <property type="entry name" value="HisKA"/>
    <property type="match status" value="1"/>
</dbReference>
<dbReference type="EC" id="2.7.13.3" evidence="3"/>
<dbReference type="HOGENOM" id="CLU_000445_114_21_4"/>
<dbReference type="Pfam" id="PF00072">
    <property type="entry name" value="Response_reg"/>
    <property type="match status" value="1"/>
</dbReference>
<feature type="domain" description="Response regulatory" evidence="20">
    <location>
        <begin position="708"/>
        <end position="828"/>
    </location>
</feature>
<evidence type="ECO:0000256" key="9">
    <source>
        <dbReference type="ARBA" id="ARBA00022777"/>
    </source>
</evidence>
<dbReference type="InterPro" id="IPR035965">
    <property type="entry name" value="PAS-like_dom_sf"/>
</dbReference>
<dbReference type="KEGG" id="dar:Daro_0460"/>
<keyword evidence="8" id="KW-0547">Nucleotide-binding</keyword>
<dbReference type="PANTHER" id="PTHR45339">
    <property type="entry name" value="HYBRID SIGNAL TRANSDUCTION HISTIDINE KINASE J"/>
    <property type="match status" value="1"/>
</dbReference>
<comment type="catalytic activity">
    <reaction evidence="1">
        <text>ATP + protein L-histidine = ADP + protein N-phospho-L-histidine.</text>
        <dbReference type="EC" id="2.7.13.3"/>
    </reaction>
</comment>
<feature type="transmembrane region" description="Helical" evidence="18">
    <location>
        <begin position="18"/>
        <end position="37"/>
    </location>
</feature>
<dbReference type="PRINTS" id="PR00344">
    <property type="entry name" value="BCTRLSENSOR"/>
</dbReference>
<organism evidence="21">
    <name type="scientific">Dechloromonas aromatica (strain RCB)</name>
    <dbReference type="NCBI Taxonomy" id="159087"/>
    <lineage>
        <taxon>Bacteria</taxon>
        <taxon>Pseudomonadati</taxon>
        <taxon>Pseudomonadota</taxon>
        <taxon>Betaproteobacteria</taxon>
        <taxon>Rhodocyclales</taxon>
        <taxon>Azonexaceae</taxon>
        <taxon>Dechloromonas</taxon>
    </lineage>
</organism>
<evidence type="ECO:0000256" key="10">
    <source>
        <dbReference type="ARBA" id="ARBA00022840"/>
    </source>
</evidence>
<dbReference type="InterPro" id="IPR011006">
    <property type="entry name" value="CheY-like_superfamily"/>
</dbReference>
<dbReference type="eggNOG" id="COG0784">
    <property type="taxonomic scope" value="Bacteria"/>
</dbReference>
<evidence type="ECO:0000256" key="7">
    <source>
        <dbReference type="ARBA" id="ARBA00022692"/>
    </source>
</evidence>
<dbReference type="STRING" id="159087.Daro_0460"/>
<evidence type="ECO:0000256" key="18">
    <source>
        <dbReference type="SAM" id="Phobius"/>
    </source>
</evidence>
<dbReference type="InterPro" id="IPR004358">
    <property type="entry name" value="Sig_transdc_His_kin-like_C"/>
</dbReference>
<evidence type="ECO:0000259" key="20">
    <source>
        <dbReference type="PROSITE" id="PS50110"/>
    </source>
</evidence>
<evidence type="ECO:0000256" key="5">
    <source>
        <dbReference type="ARBA" id="ARBA00022553"/>
    </source>
</evidence>
<keyword evidence="10 21" id="KW-0067">ATP-binding</keyword>
<dbReference type="EMBL" id="CP000089">
    <property type="protein sequence ID" value="AAZ45217.1"/>
    <property type="molecule type" value="Genomic_DNA"/>
</dbReference>
<sequence length="835" mass="92447">MAESPPAIYGQLSLRARFWLALIGCLAFIWLVTFYELDRRQMGDLHEVEHSTEFQAQAYAENTLSLIKRLNEILLDLRTRWDGDPASFAAAVQHRQDYMADIAFQVAVIDEHGWLAYSNLGAPKERLDLSQREHFRVHLDGRDRLFISKPLKGKVSGKWSIQFTRPIITKDGFKGVLVVSVSPDNFASFREKLAPDAVIIIVTDSGDIMARQPDNDMAMGKRISGTPYLQAQAPVSGSFSRQAQLDGVKRIYGFYRLPEYGLSFVVGHSVDRVLAPYRAHRVVIVSAASAISLAIVILLLLLFRALSLRADMEKRLQDSQAMLRSAVDTIGEAFVIYDQNDRLAYCNEQYRAYYPTSADLLVPGKTFEEIIRAGAERGQYPEAIGRIDAWVAERLAVHRSGNSDLIQALDDGRWLRIREHKTPEGFIVGFRIDITAVYAAKEAAEAANAAKSNFLAMMSHEIRTPMNGILGMAQLLLLPDLSKEEGNEYARTILNSGQTLLTLLNDILDFSKIEAGKLEFSAVAFDPAQLVRETVTLFTGAVREKGIVIDTDCQGTGGARYRADSTRLRQMLANLVSNAVKFTTQGFVRVDAREINRDRGTALLEFSVSDSGIGIPVDKQSLLFKPFSQADSSTTREYGGTGLGLSIVRRLAEMMGGEVGVESESGQGARFWFRIRAELIAAGAECREAERASVGDSRPRAASESPRRILVVDDNMVNLRVAQAMLRKLGIEANAAENGLEATQAATAAERPDLILMDVQMPLMDGLEATRKIRAWEQANNQPRLVIVALTAGAFAEDYEHCIAAGMDDFLAKPINHDQLQQLLGKWLGSERPGR</sequence>
<evidence type="ECO:0000256" key="14">
    <source>
        <dbReference type="ARBA" id="ARBA00064003"/>
    </source>
</evidence>
<keyword evidence="5 17" id="KW-0597">Phosphoprotein</keyword>
<dbReference type="Gene3D" id="1.10.287.130">
    <property type="match status" value="1"/>
</dbReference>
<dbReference type="InterPro" id="IPR003594">
    <property type="entry name" value="HATPase_dom"/>
</dbReference>
<keyword evidence="7 18" id="KW-0812">Transmembrane</keyword>
<keyword evidence="11 18" id="KW-1133">Transmembrane helix</keyword>
<dbReference type="PANTHER" id="PTHR45339:SF5">
    <property type="entry name" value="HISTIDINE KINASE"/>
    <property type="match status" value="1"/>
</dbReference>
<dbReference type="SUPFAM" id="SSF103190">
    <property type="entry name" value="Sensory domain-like"/>
    <property type="match status" value="1"/>
</dbReference>
<name>Q47IW4_DECAR</name>
<dbReference type="CDD" id="cd12914">
    <property type="entry name" value="PDC1_DGC_like"/>
    <property type="match status" value="1"/>
</dbReference>
<dbReference type="SMART" id="SM00387">
    <property type="entry name" value="HATPase_c"/>
    <property type="match status" value="1"/>
</dbReference>
<dbReference type="SMART" id="SM00448">
    <property type="entry name" value="REC"/>
    <property type="match status" value="1"/>
</dbReference>
<protein>
    <recommendedName>
        <fullName evidence="15">Sensory/regulatory protein RpfC</fullName>
        <ecNumber evidence="3">2.7.13.3</ecNumber>
    </recommendedName>
    <alternativeName>
        <fullName evidence="16">Virulence sensor protein BvgS</fullName>
    </alternativeName>
</protein>
<dbReference type="InterPro" id="IPR005467">
    <property type="entry name" value="His_kinase_dom"/>
</dbReference>
<dbReference type="InterPro" id="IPR036097">
    <property type="entry name" value="HisK_dim/P_sf"/>
</dbReference>